<evidence type="ECO:0000256" key="5">
    <source>
        <dbReference type="RuleBase" id="RU003582"/>
    </source>
</evidence>
<keyword evidence="3" id="KW-0472">Membrane</keyword>
<dbReference type="GO" id="GO:0050136">
    <property type="term" value="F:NADH dehydrogenase (quinone) (non-electrogenic) activity"/>
    <property type="evidence" value="ECO:0007669"/>
    <property type="project" value="UniProtKB-UniRule"/>
</dbReference>
<dbReference type="NCBIfam" id="TIGR01961">
    <property type="entry name" value="NuoC_fam"/>
    <property type="match status" value="1"/>
</dbReference>
<name>A0A3P3WFM2_9FLAO</name>
<gene>
    <name evidence="3" type="primary">nuoC</name>
    <name evidence="8" type="ORF">EG849_00055</name>
</gene>
<organism evidence="8 9">
    <name type="scientific">Flavobacterium macacae</name>
    <dbReference type="NCBI Taxonomy" id="2488993"/>
    <lineage>
        <taxon>Bacteria</taxon>
        <taxon>Pseudomonadati</taxon>
        <taxon>Bacteroidota</taxon>
        <taxon>Flavobacteriia</taxon>
        <taxon>Flavobacteriales</taxon>
        <taxon>Flavobacteriaceae</taxon>
        <taxon>Flavobacterium</taxon>
    </lineage>
</organism>
<dbReference type="Proteomes" id="UP000271937">
    <property type="component" value="Unassembled WGS sequence"/>
</dbReference>
<keyword evidence="3 4" id="KW-1278">Translocase</keyword>
<proteinExistence type="inferred from homology"/>
<dbReference type="RefSeq" id="WP_125011042.1">
    <property type="nucleotide sequence ID" value="NZ_RQVR01000001.1"/>
</dbReference>
<dbReference type="AlphaFoldDB" id="A0A3P3WFM2"/>
<evidence type="ECO:0000256" key="3">
    <source>
        <dbReference type="HAMAP-Rule" id="MF_01357"/>
    </source>
</evidence>
<comment type="caution">
    <text evidence="8">The sequence shown here is derived from an EMBL/GenBank/DDBJ whole genome shotgun (WGS) entry which is preliminary data.</text>
</comment>
<keyword evidence="9" id="KW-1185">Reference proteome</keyword>
<dbReference type="EMBL" id="RQVR01000001">
    <property type="protein sequence ID" value="RRJ93900.1"/>
    <property type="molecule type" value="Genomic_DNA"/>
</dbReference>
<evidence type="ECO:0000256" key="4">
    <source>
        <dbReference type="RuleBase" id="RU003456"/>
    </source>
</evidence>
<dbReference type="OrthoDB" id="9803286at2"/>
<protein>
    <recommendedName>
        <fullName evidence="3">NADH-quinone oxidoreductase subunit C</fullName>
        <ecNumber evidence="3">7.1.1.-</ecNumber>
    </recommendedName>
    <alternativeName>
        <fullName evidence="3">NADH dehydrogenase I subunit C</fullName>
    </alternativeName>
    <alternativeName>
        <fullName evidence="3">NDH-1 subunit C</fullName>
    </alternativeName>
</protein>
<feature type="domain" description="NADH:ubiquinone oxidoreductase 30kDa subunit" evidence="7">
    <location>
        <begin position="33"/>
        <end position="154"/>
    </location>
</feature>
<dbReference type="Pfam" id="PF00329">
    <property type="entry name" value="Complex1_30kDa"/>
    <property type="match status" value="1"/>
</dbReference>
<dbReference type="InterPro" id="IPR037232">
    <property type="entry name" value="NADH_quin_OxRdtase_su_C/D-like"/>
</dbReference>
<dbReference type="GO" id="GO:0008137">
    <property type="term" value="F:NADH dehydrogenase (ubiquinone) activity"/>
    <property type="evidence" value="ECO:0007669"/>
    <property type="project" value="InterPro"/>
</dbReference>
<dbReference type="SUPFAM" id="SSF143243">
    <property type="entry name" value="Nqo5-like"/>
    <property type="match status" value="1"/>
</dbReference>
<feature type="region of interest" description="Disordered" evidence="6">
    <location>
        <begin position="152"/>
        <end position="173"/>
    </location>
</feature>
<dbReference type="PANTHER" id="PTHR10884:SF14">
    <property type="entry name" value="NADH DEHYDROGENASE [UBIQUINONE] IRON-SULFUR PROTEIN 3, MITOCHONDRIAL"/>
    <property type="match status" value="1"/>
</dbReference>
<comment type="catalytic activity">
    <reaction evidence="3 5">
        <text>a quinone + NADH + 5 H(+)(in) = a quinol + NAD(+) + 4 H(+)(out)</text>
        <dbReference type="Rhea" id="RHEA:57888"/>
        <dbReference type="ChEBI" id="CHEBI:15378"/>
        <dbReference type="ChEBI" id="CHEBI:24646"/>
        <dbReference type="ChEBI" id="CHEBI:57540"/>
        <dbReference type="ChEBI" id="CHEBI:57945"/>
        <dbReference type="ChEBI" id="CHEBI:132124"/>
    </reaction>
</comment>
<dbReference type="InterPro" id="IPR010218">
    <property type="entry name" value="NADH_DH_suC"/>
</dbReference>
<dbReference type="GO" id="GO:0048038">
    <property type="term" value="F:quinone binding"/>
    <property type="evidence" value="ECO:0007669"/>
    <property type="project" value="UniProtKB-KW"/>
</dbReference>
<reference evidence="8 9" key="1">
    <citation type="submission" date="2018-11" db="EMBL/GenBank/DDBJ databases">
        <title>Flavobacterium sp. nov., YIM 102600 draft genome.</title>
        <authorList>
            <person name="Li G."/>
            <person name="Jiang Y."/>
        </authorList>
    </citation>
    <scope>NUCLEOTIDE SEQUENCE [LARGE SCALE GENOMIC DNA]</scope>
    <source>
        <strain evidence="8 9">YIM 102600</strain>
    </source>
</reference>
<evidence type="ECO:0000256" key="1">
    <source>
        <dbReference type="ARBA" id="ARBA00007569"/>
    </source>
</evidence>
<dbReference type="Gene3D" id="3.30.460.80">
    <property type="entry name" value="NADH:ubiquinone oxidoreductase, 30kDa subunit"/>
    <property type="match status" value="1"/>
</dbReference>
<keyword evidence="3 5" id="KW-0874">Quinone</keyword>
<comment type="subunit">
    <text evidence="3">NDH-1 is composed of 14 different subunits. Subunits NuoB, C, D, E, F, and G constitute the peripheral sector of the complex.</text>
</comment>
<evidence type="ECO:0000256" key="2">
    <source>
        <dbReference type="ARBA" id="ARBA00022448"/>
    </source>
</evidence>
<dbReference type="PANTHER" id="PTHR10884">
    <property type="entry name" value="NADH DEHYDROGENASE UBIQUINONE IRON-SULFUR PROTEIN 3"/>
    <property type="match status" value="1"/>
</dbReference>
<comment type="subcellular location">
    <subcellularLocation>
        <location evidence="3">Cell membrane</location>
        <topology evidence="3">Peripheral membrane protein</topology>
        <orientation evidence="3">Cytoplasmic side</orientation>
    </subcellularLocation>
</comment>
<keyword evidence="3" id="KW-1003">Cell membrane</keyword>
<evidence type="ECO:0000313" key="9">
    <source>
        <dbReference type="Proteomes" id="UP000271937"/>
    </source>
</evidence>
<dbReference type="EC" id="7.1.1.-" evidence="3"/>
<evidence type="ECO:0000259" key="7">
    <source>
        <dbReference type="Pfam" id="PF00329"/>
    </source>
</evidence>
<comment type="similarity">
    <text evidence="1 3 4">Belongs to the complex I 30 kDa subunit family.</text>
</comment>
<dbReference type="InterPro" id="IPR020396">
    <property type="entry name" value="NADH_UbQ_OxRdtase_CS"/>
</dbReference>
<dbReference type="HAMAP" id="MF_01357">
    <property type="entry name" value="NDH1_NuoC"/>
    <property type="match status" value="1"/>
</dbReference>
<sequence length="173" mass="20452">MALETSDIQNKLVANFELIATNFEQVHDIFTFEVDSKSNVEVMKFLRDDKTLRFNFLTDVCGIHYPDNEIDRQFAVVYHMHNWMDNVRIRIKCFLNGENPEIETATSLFLGANWQERETYDFFGIIFKGHPQLKRILNMDEMTSFPMRKEFPLEDGGRTDKDDRFFGRTTDNC</sequence>
<keyword evidence="2 3" id="KW-0813">Transport</keyword>
<accession>A0A3P3WFM2</accession>
<evidence type="ECO:0000313" key="8">
    <source>
        <dbReference type="EMBL" id="RRJ93900.1"/>
    </source>
</evidence>
<dbReference type="GO" id="GO:0005886">
    <property type="term" value="C:plasma membrane"/>
    <property type="evidence" value="ECO:0007669"/>
    <property type="project" value="UniProtKB-SubCell"/>
</dbReference>
<dbReference type="InterPro" id="IPR001268">
    <property type="entry name" value="NADH_UbQ_OxRdtase_30kDa_su"/>
</dbReference>
<evidence type="ECO:0000256" key="6">
    <source>
        <dbReference type="SAM" id="MobiDB-lite"/>
    </source>
</evidence>
<comment type="function">
    <text evidence="3">NDH-1 shuttles electrons from NADH, via FMN and iron-sulfur (Fe-S) centers, to quinones in the respiratory chain. The immediate electron acceptor for the enzyme in this species is believed to be a menaquinone. Couples the redox reaction to proton translocation (for every two electrons transferred, four hydrogen ions are translocated across the cytoplasmic membrane), and thus conserves the redox energy in a proton gradient.</text>
</comment>
<feature type="compositionally biased region" description="Basic and acidic residues" evidence="6">
    <location>
        <begin position="152"/>
        <end position="166"/>
    </location>
</feature>
<keyword evidence="3 4" id="KW-0520">NAD</keyword>
<dbReference type="PROSITE" id="PS00542">
    <property type="entry name" value="COMPLEX1_30K"/>
    <property type="match status" value="1"/>
</dbReference>